<feature type="signal peptide" evidence="2">
    <location>
        <begin position="1"/>
        <end position="25"/>
    </location>
</feature>
<dbReference type="AlphaFoldDB" id="A0A4P7PWT1"/>
<evidence type="ECO:0008006" key="5">
    <source>
        <dbReference type="Google" id="ProtNLM"/>
    </source>
</evidence>
<evidence type="ECO:0000313" key="4">
    <source>
        <dbReference type="Proteomes" id="UP000296862"/>
    </source>
</evidence>
<name>A0A4P7PWT1_9FLAO</name>
<feature type="transmembrane region" description="Helical" evidence="1">
    <location>
        <begin position="339"/>
        <end position="361"/>
    </location>
</feature>
<evidence type="ECO:0000313" key="3">
    <source>
        <dbReference type="EMBL" id="QBZ98930.1"/>
    </source>
</evidence>
<dbReference type="OrthoDB" id="1253697at2"/>
<dbReference type="InterPro" id="IPR011990">
    <property type="entry name" value="TPR-like_helical_dom_sf"/>
</dbReference>
<dbReference type="InterPro" id="IPR019734">
    <property type="entry name" value="TPR_rpt"/>
</dbReference>
<organism evidence="3 4">
    <name type="scientific">Flavobacterium sangjuense</name>
    <dbReference type="NCBI Taxonomy" id="2518177"/>
    <lineage>
        <taxon>Bacteria</taxon>
        <taxon>Pseudomonadati</taxon>
        <taxon>Bacteroidota</taxon>
        <taxon>Flavobacteriia</taxon>
        <taxon>Flavobacteriales</taxon>
        <taxon>Flavobacteriaceae</taxon>
        <taxon>Flavobacterium</taxon>
    </lineage>
</organism>
<keyword evidence="1" id="KW-0472">Membrane</keyword>
<dbReference type="Proteomes" id="UP000296862">
    <property type="component" value="Chromosome"/>
</dbReference>
<protein>
    <recommendedName>
        <fullName evidence="5">Tetratricopeptide repeat protein</fullName>
    </recommendedName>
</protein>
<keyword evidence="4" id="KW-1185">Reference proteome</keyword>
<dbReference type="KEGG" id="fsn:GS03_02442"/>
<dbReference type="Pfam" id="PF13424">
    <property type="entry name" value="TPR_12"/>
    <property type="match status" value="1"/>
</dbReference>
<dbReference type="EMBL" id="CP038810">
    <property type="protein sequence ID" value="QBZ98930.1"/>
    <property type="molecule type" value="Genomic_DNA"/>
</dbReference>
<keyword evidence="2" id="KW-0732">Signal</keyword>
<reference evidence="3 4" key="1">
    <citation type="submission" date="2019-04" db="EMBL/GenBank/DDBJ databases">
        <title>Flavobacterium sp. GS03.</title>
        <authorList>
            <person name="Kim H."/>
        </authorList>
    </citation>
    <scope>NUCLEOTIDE SEQUENCE [LARGE SCALE GENOMIC DNA]</scope>
    <source>
        <strain evidence="3 4">GS03</strain>
    </source>
</reference>
<dbReference type="SUPFAM" id="SSF48452">
    <property type="entry name" value="TPR-like"/>
    <property type="match status" value="2"/>
</dbReference>
<gene>
    <name evidence="3" type="ORF">GS03_02442</name>
</gene>
<proteinExistence type="predicted"/>
<sequence>MAISKIKFWMCVLVVGLLTAAPLHAQNYKKLDSILKVATNEIYSKPDHVIKVGGKVVEQSGDNVDYKIKGYKLISDAYSAKRDYEKSVEYLIKSSELLPLSNDKLLKINIINKTGIQYHQLKVYDKSIQYLDQAEQLIAEYPYKDSIHMELGKNYVVRGFIYKEKLSCAIAVTYIDRGIAELMKVKDKSESATKMSIAIYNKGNCYLLMKNNKLALENFVQAAEIAREANAKSLEAFALKGSAKVFTLEGKNTEAVVALNKALNLSSDVDDLILNQEIYRGLAENYLALNQLDKFKVYQLKFVATQKLIKNTERISVSESIGDKESELKTKKAELSTKFYYLLLILLLLLILIVLFFYVIIKRKRKEIETIKSQIYLLQNQKSKDA</sequence>
<evidence type="ECO:0000256" key="1">
    <source>
        <dbReference type="SAM" id="Phobius"/>
    </source>
</evidence>
<keyword evidence="1" id="KW-0812">Transmembrane</keyword>
<accession>A0A4P7PWT1</accession>
<feature type="chain" id="PRO_5020612484" description="Tetratricopeptide repeat protein" evidence="2">
    <location>
        <begin position="26"/>
        <end position="386"/>
    </location>
</feature>
<keyword evidence="1" id="KW-1133">Transmembrane helix</keyword>
<dbReference type="SMART" id="SM00028">
    <property type="entry name" value="TPR"/>
    <property type="match status" value="4"/>
</dbReference>
<dbReference type="Gene3D" id="1.25.40.10">
    <property type="entry name" value="Tetratricopeptide repeat domain"/>
    <property type="match status" value="1"/>
</dbReference>
<evidence type="ECO:0000256" key="2">
    <source>
        <dbReference type="SAM" id="SignalP"/>
    </source>
</evidence>